<gene>
    <name evidence="1" type="ORF">Bca52824_046862</name>
</gene>
<protein>
    <submittedName>
        <fullName evidence="1">Uncharacterized protein</fullName>
    </submittedName>
</protein>
<name>A0A8X7RDL1_BRACI</name>
<dbReference type="Proteomes" id="UP000886595">
    <property type="component" value="Unassembled WGS sequence"/>
</dbReference>
<proteinExistence type="predicted"/>
<reference evidence="1 2" key="1">
    <citation type="submission" date="2020-02" db="EMBL/GenBank/DDBJ databases">
        <authorList>
            <person name="Ma Q."/>
            <person name="Huang Y."/>
            <person name="Song X."/>
            <person name="Pei D."/>
        </authorList>
    </citation>
    <scope>NUCLEOTIDE SEQUENCE [LARGE SCALE GENOMIC DNA]</scope>
    <source>
        <strain evidence="1">Sxm20200214</strain>
        <tissue evidence="1">Leaf</tissue>
    </source>
</reference>
<keyword evidence="2" id="KW-1185">Reference proteome</keyword>
<accession>A0A8X7RDL1</accession>
<organism evidence="1 2">
    <name type="scientific">Brassica carinata</name>
    <name type="common">Ethiopian mustard</name>
    <name type="synonym">Abyssinian cabbage</name>
    <dbReference type="NCBI Taxonomy" id="52824"/>
    <lineage>
        <taxon>Eukaryota</taxon>
        <taxon>Viridiplantae</taxon>
        <taxon>Streptophyta</taxon>
        <taxon>Embryophyta</taxon>
        <taxon>Tracheophyta</taxon>
        <taxon>Spermatophyta</taxon>
        <taxon>Magnoliopsida</taxon>
        <taxon>eudicotyledons</taxon>
        <taxon>Gunneridae</taxon>
        <taxon>Pentapetalae</taxon>
        <taxon>rosids</taxon>
        <taxon>malvids</taxon>
        <taxon>Brassicales</taxon>
        <taxon>Brassicaceae</taxon>
        <taxon>Brassiceae</taxon>
        <taxon>Brassica</taxon>
    </lineage>
</organism>
<dbReference type="OrthoDB" id="10439260at2759"/>
<dbReference type="AlphaFoldDB" id="A0A8X7RDL1"/>
<sequence>MSCLDETNRVEGEERRVSPCLFSFSLLERKARVCCVRGDYTSDAESCRFSRSNRRRRVFSTTSGEYRVDRRFNFVDFGPNCLVRFDINLGFSSFGCKSITGFRLIDVNRHAHLIYGLFVWIPQKREAEEVMKWVPSPKNNIQTLQAEAKGLSDQVDRLTGEVYNLTVQKFLCWRSSASKQRYRVGKRLEVTGGMVL</sequence>
<evidence type="ECO:0000313" key="1">
    <source>
        <dbReference type="EMBL" id="KAG2287258.1"/>
    </source>
</evidence>
<dbReference type="EMBL" id="JAAMPC010000010">
    <property type="protein sequence ID" value="KAG2287258.1"/>
    <property type="molecule type" value="Genomic_DNA"/>
</dbReference>
<evidence type="ECO:0000313" key="2">
    <source>
        <dbReference type="Proteomes" id="UP000886595"/>
    </source>
</evidence>
<comment type="caution">
    <text evidence="1">The sequence shown here is derived from an EMBL/GenBank/DDBJ whole genome shotgun (WGS) entry which is preliminary data.</text>
</comment>